<feature type="domain" description="RNA polymerase sigma-70 region 2" evidence="7">
    <location>
        <begin position="38"/>
        <end position="99"/>
    </location>
</feature>
<sequence>MERIDDAAPGTLNAPETPSDAELLLRLRGGDARAYEALWSRHIGAALRLARRIDRDRAEDLVSESFLAVYRQVTTTDAGPTEAFRAYLFTVIRNTAARWGREMERFPVLPDAEPAHADDGLSIVSREADAAEVLAAFRALPERWQRVLWLSEVDEVPRPRIAAELRIRPNAVSSLHRRARAGLLNHWLIRQVPDALRADTAHRAELLPGYVIGNLAAAERVAAEAHIAVCAVCAELLGDLRSSASTLQRATLSTAGFAALGSTLPAASPLVAPAAAGGAALLLGVASQLGPAGTTMLGGLGIAACGTAIAVALVTGSVLGGGASDAGGRGSAPGTSSTERTSATEVSEARDPAPPRIAVQDGTEDSDTEQFPRPGTPTPPSEIRTGRHNTDSSIPELPLVDGWPQPEEPEPQRPRPDTGPGPQTETPALAPGLRTPADSTGYFAPVIAGRTSPGAQIAVSIAGKQYSTPVDPSGGWSFDLRAFSATAGSTEYSVWAYAGDQRSASVVGRYTLLPVAVRGFEGTPAMDISEAKTTGLVLQFQGAPSGTVCLQSMAGQVASVPLDTTGSAVRRLRMQSGGFYMFTFRACDGAFRGSPVETYATVDDPDAPIFGPWGPDPEEQTFELSEL</sequence>
<evidence type="ECO:0000313" key="9">
    <source>
        <dbReference type="EMBL" id="GAA1781183.1"/>
    </source>
</evidence>
<keyword evidence="2" id="KW-0805">Transcription regulation</keyword>
<dbReference type="InterPro" id="IPR013325">
    <property type="entry name" value="RNA_pol_sigma_r2"/>
</dbReference>
<dbReference type="InterPro" id="IPR014284">
    <property type="entry name" value="RNA_pol_sigma-70_dom"/>
</dbReference>
<dbReference type="NCBIfam" id="TIGR02937">
    <property type="entry name" value="sigma70-ECF"/>
    <property type="match status" value="1"/>
</dbReference>
<evidence type="ECO:0000256" key="1">
    <source>
        <dbReference type="ARBA" id="ARBA00010641"/>
    </source>
</evidence>
<comment type="caution">
    <text evidence="9">The sequence shown here is derived from an EMBL/GenBank/DDBJ whole genome shotgun (WGS) entry which is preliminary data.</text>
</comment>
<evidence type="ECO:0000256" key="6">
    <source>
        <dbReference type="SAM" id="MobiDB-lite"/>
    </source>
</evidence>
<protein>
    <recommendedName>
        <fullName evidence="11">RNA polymerase sigma factor (Sigma-70 family)</fullName>
    </recommendedName>
</protein>
<evidence type="ECO:0000256" key="4">
    <source>
        <dbReference type="ARBA" id="ARBA00023125"/>
    </source>
</evidence>
<dbReference type="PANTHER" id="PTHR43133:SF8">
    <property type="entry name" value="RNA POLYMERASE SIGMA FACTOR HI_1459-RELATED"/>
    <property type="match status" value="1"/>
</dbReference>
<evidence type="ECO:0000256" key="2">
    <source>
        <dbReference type="ARBA" id="ARBA00023015"/>
    </source>
</evidence>
<evidence type="ECO:0000256" key="5">
    <source>
        <dbReference type="ARBA" id="ARBA00023163"/>
    </source>
</evidence>
<evidence type="ECO:0000259" key="8">
    <source>
        <dbReference type="Pfam" id="PF08281"/>
    </source>
</evidence>
<keyword evidence="4" id="KW-0238">DNA-binding</keyword>
<dbReference type="InterPro" id="IPR013249">
    <property type="entry name" value="RNA_pol_sigma70_r4_t2"/>
</dbReference>
<evidence type="ECO:0000256" key="3">
    <source>
        <dbReference type="ARBA" id="ARBA00023082"/>
    </source>
</evidence>
<dbReference type="Proteomes" id="UP001500851">
    <property type="component" value="Unassembled WGS sequence"/>
</dbReference>
<dbReference type="InterPro" id="IPR013324">
    <property type="entry name" value="RNA_pol_sigma_r3/r4-like"/>
</dbReference>
<dbReference type="Pfam" id="PF08281">
    <property type="entry name" value="Sigma70_r4_2"/>
    <property type="match status" value="1"/>
</dbReference>
<dbReference type="InterPro" id="IPR041916">
    <property type="entry name" value="Anti_sigma_zinc_sf"/>
</dbReference>
<feature type="domain" description="RNA polymerase sigma factor 70 region 4 type 2" evidence="8">
    <location>
        <begin position="132"/>
        <end position="181"/>
    </location>
</feature>
<dbReference type="Gene3D" id="1.10.10.10">
    <property type="entry name" value="Winged helix-like DNA-binding domain superfamily/Winged helix DNA-binding domain"/>
    <property type="match status" value="1"/>
</dbReference>
<dbReference type="InterPro" id="IPR039425">
    <property type="entry name" value="RNA_pol_sigma-70-like"/>
</dbReference>
<organism evidence="9 10">
    <name type="scientific">Leucobacter iarius</name>
    <dbReference type="NCBI Taxonomy" id="333963"/>
    <lineage>
        <taxon>Bacteria</taxon>
        <taxon>Bacillati</taxon>
        <taxon>Actinomycetota</taxon>
        <taxon>Actinomycetes</taxon>
        <taxon>Micrococcales</taxon>
        <taxon>Microbacteriaceae</taxon>
        <taxon>Leucobacter</taxon>
    </lineage>
</organism>
<dbReference type="SUPFAM" id="SSF88659">
    <property type="entry name" value="Sigma3 and sigma4 domains of RNA polymerase sigma factors"/>
    <property type="match status" value="1"/>
</dbReference>
<feature type="compositionally biased region" description="Acidic residues" evidence="6">
    <location>
        <begin position="616"/>
        <end position="627"/>
    </location>
</feature>
<dbReference type="InterPro" id="IPR036388">
    <property type="entry name" value="WH-like_DNA-bd_sf"/>
</dbReference>
<dbReference type="EMBL" id="BAAAOB010000001">
    <property type="protein sequence ID" value="GAA1781183.1"/>
    <property type="molecule type" value="Genomic_DNA"/>
</dbReference>
<comment type="similarity">
    <text evidence="1">Belongs to the sigma-70 factor family. ECF subfamily.</text>
</comment>
<dbReference type="Pfam" id="PF04542">
    <property type="entry name" value="Sigma70_r2"/>
    <property type="match status" value="1"/>
</dbReference>
<feature type="compositionally biased region" description="Polar residues" evidence="6">
    <location>
        <begin position="335"/>
        <end position="345"/>
    </location>
</feature>
<evidence type="ECO:0000313" key="10">
    <source>
        <dbReference type="Proteomes" id="UP001500851"/>
    </source>
</evidence>
<keyword evidence="5" id="KW-0804">Transcription</keyword>
<accession>A0ABP4XJR6</accession>
<dbReference type="PANTHER" id="PTHR43133">
    <property type="entry name" value="RNA POLYMERASE ECF-TYPE SIGMA FACTO"/>
    <property type="match status" value="1"/>
</dbReference>
<reference evidence="10" key="1">
    <citation type="journal article" date="2019" name="Int. J. Syst. Evol. Microbiol.">
        <title>The Global Catalogue of Microorganisms (GCM) 10K type strain sequencing project: providing services to taxonomists for standard genome sequencing and annotation.</title>
        <authorList>
            <consortium name="The Broad Institute Genomics Platform"/>
            <consortium name="The Broad Institute Genome Sequencing Center for Infectious Disease"/>
            <person name="Wu L."/>
            <person name="Ma J."/>
        </authorList>
    </citation>
    <scope>NUCLEOTIDE SEQUENCE [LARGE SCALE GENOMIC DNA]</scope>
    <source>
        <strain evidence="10">JCM 14736</strain>
    </source>
</reference>
<dbReference type="RefSeq" id="WP_344029550.1">
    <property type="nucleotide sequence ID" value="NZ_BAAAOB010000001.1"/>
</dbReference>
<keyword evidence="3" id="KW-0731">Sigma factor</keyword>
<evidence type="ECO:0000259" key="7">
    <source>
        <dbReference type="Pfam" id="PF04542"/>
    </source>
</evidence>
<dbReference type="Gene3D" id="1.10.1740.10">
    <property type="match status" value="1"/>
</dbReference>
<feature type="region of interest" description="Disordered" evidence="6">
    <location>
        <begin position="608"/>
        <end position="627"/>
    </location>
</feature>
<keyword evidence="10" id="KW-1185">Reference proteome</keyword>
<dbReference type="Gene3D" id="1.10.10.1320">
    <property type="entry name" value="Anti-sigma factor, zinc-finger domain"/>
    <property type="match status" value="1"/>
</dbReference>
<dbReference type="InterPro" id="IPR013783">
    <property type="entry name" value="Ig-like_fold"/>
</dbReference>
<name>A0ABP4XJR6_9MICO</name>
<gene>
    <name evidence="9" type="ORF">GCM10009768_07690</name>
</gene>
<dbReference type="SUPFAM" id="SSF88946">
    <property type="entry name" value="Sigma2 domain of RNA polymerase sigma factors"/>
    <property type="match status" value="1"/>
</dbReference>
<evidence type="ECO:0008006" key="11">
    <source>
        <dbReference type="Google" id="ProtNLM"/>
    </source>
</evidence>
<dbReference type="Gene3D" id="2.60.40.10">
    <property type="entry name" value="Immunoglobulins"/>
    <property type="match status" value="1"/>
</dbReference>
<feature type="region of interest" description="Disordered" evidence="6">
    <location>
        <begin position="324"/>
        <end position="435"/>
    </location>
</feature>
<proteinExistence type="inferred from homology"/>
<dbReference type="InterPro" id="IPR007627">
    <property type="entry name" value="RNA_pol_sigma70_r2"/>
</dbReference>